<proteinExistence type="predicted"/>
<sequence>MSAILPISVRRLLYLESARVEFKASWDEKTTGLQVLHTLCAFANDFQNLGGGYIVIGVAASQGQAILPPAGLDPNTIEDVQRWVRGKCNTLDPVCQPVISPERIEGKHVLVIWAPGSETRVHWAPRTFEKGAERRAYIQIGAETVEAKGELQTRLLQLTAKVPFDDRRTQQAWIL</sequence>
<dbReference type="InterPro" id="IPR007421">
    <property type="entry name" value="Schlafen_AlbA_2_dom"/>
</dbReference>
<evidence type="ECO:0000313" key="2">
    <source>
        <dbReference type="EMBL" id="VFJ69037.1"/>
    </source>
</evidence>
<name>A0A450TMT7_9GAMM</name>
<reference evidence="2" key="1">
    <citation type="submission" date="2019-02" db="EMBL/GenBank/DDBJ databases">
        <authorList>
            <person name="Gruber-Vodicka R. H."/>
            <person name="Seah K. B. B."/>
        </authorList>
    </citation>
    <scope>NUCLEOTIDE SEQUENCE</scope>
    <source>
        <strain evidence="2">BECK_BZ106</strain>
    </source>
</reference>
<keyword evidence="2" id="KW-0067">ATP-binding</keyword>
<keyword evidence="2" id="KW-0378">Hydrolase</keyword>
<evidence type="ECO:0000259" key="1">
    <source>
        <dbReference type="Pfam" id="PF04326"/>
    </source>
</evidence>
<keyword evidence="2" id="KW-0347">Helicase</keyword>
<gene>
    <name evidence="2" type="ORF">BECKFW1821B_GA0114236_11582</name>
</gene>
<dbReference type="InterPro" id="IPR038461">
    <property type="entry name" value="Schlafen_AlbA_2_dom_sf"/>
</dbReference>
<dbReference type="GO" id="GO:0004386">
    <property type="term" value="F:helicase activity"/>
    <property type="evidence" value="ECO:0007669"/>
    <property type="project" value="UniProtKB-KW"/>
</dbReference>
<accession>A0A450TMT7</accession>
<protein>
    <submittedName>
        <fullName evidence="2">ATP-dependent DNA helicase RecG</fullName>
    </submittedName>
</protein>
<dbReference type="AlphaFoldDB" id="A0A450TMT7"/>
<dbReference type="Pfam" id="PF04326">
    <property type="entry name" value="SLFN_AlbA_2"/>
    <property type="match status" value="1"/>
</dbReference>
<feature type="domain" description="Schlafen AlbA-2" evidence="1">
    <location>
        <begin position="16"/>
        <end position="147"/>
    </location>
</feature>
<keyword evidence="2" id="KW-0547">Nucleotide-binding</keyword>
<dbReference type="EMBL" id="CAADFD010000158">
    <property type="protein sequence ID" value="VFJ69037.1"/>
    <property type="molecule type" value="Genomic_DNA"/>
</dbReference>
<dbReference type="Gene3D" id="3.30.950.30">
    <property type="entry name" value="Schlafen, AAA domain"/>
    <property type="match status" value="1"/>
</dbReference>
<organism evidence="2">
    <name type="scientific">Candidatus Kentrum sp. FW</name>
    <dbReference type="NCBI Taxonomy" id="2126338"/>
    <lineage>
        <taxon>Bacteria</taxon>
        <taxon>Pseudomonadati</taxon>
        <taxon>Pseudomonadota</taxon>
        <taxon>Gammaproteobacteria</taxon>
        <taxon>Candidatus Kentrum</taxon>
    </lineage>
</organism>